<dbReference type="InterPro" id="IPR044822">
    <property type="entry name" value="Myb_DNA-bind_4"/>
</dbReference>
<accession>A0A067PXI3</accession>
<dbReference type="InParanoid" id="A0A067PXI3"/>
<gene>
    <name evidence="3" type="ORF">JAAARDRAFT_195937</name>
</gene>
<proteinExistence type="predicted"/>
<evidence type="ECO:0000313" key="3">
    <source>
        <dbReference type="EMBL" id="KDQ55056.1"/>
    </source>
</evidence>
<feature type="domain" description="Myb/SANT-like DNA-binding" evidence="2">
    <location>
        <begin position="62"/>
        <end position="144"/>
    </location>
</feature>
<protein>
    <recommendedName>
        <fullName evidence="2">Myb/SANT-like DNA-binding domain-containing protein</fullName>
    </recommendedName>
</protein>
<dbReference type="Proteomes" id="UP000027265">
    <property type="component" value="Unassembled WGS sequence"/>
</dbReference>
<feature type="region of interest" description="Disordered" evidence="1">
    <location>
        <begin position="26"/>
        <end position="54"/>
    </location>
</feature>
<dbReference type="OrthoDB" id="2930561at2759"/>
<dbReference type="EMBL" id="KL197726">
    <property type="protein sequence ID" value="KDQ55056.1"/>
    <property type="molecule type" value="Genomic_DNA"/>
</dbReference>
<feature type="compositionally biased region" description="Low complexity" evidence="1">
    <location>
        <begin position="244"/>
        <end position="272"/>
    </location>
</feature>
<evidence type="ECO:0000259" key="2">
    <source>
        <dbReference type="Pfam" id="PF13837"/>
    </source>
</evidence>
<sequence length="395" mass="42507">MSLSPSLRECLVSILALIVNPPGLMSGKSDSSGTSKRSLHSGGPAPETSTNTSKACKPAAIWTQAEETALITYLAEHLSKAGDGVNFKTATYNGAVSILKEKFHEQRGGEKTSSTCKTKWNVLKKSYQAVVESKQHQGYMWERYVKSHRTAAPFCNKPFIHFFAIEQMMLSKARGKNVYQPSQPTTLAETTPQGYIEGNSVPRAHRGSSSSLDSEDSTSPPNRGDQNSDGTSSPHTFLPPPSSTTPSIAPSTPSTFLAPSTTGSSSSAMTSVSRGKHKFSTADASTSSIVSTKKSCAPSAWIKVQQSGVEALQGLTGALESFSRTFTITKDPIGLATNRLAELETHLTPRQQVAISDMFAEKPGQASVYLNTKSEEDRKAWVDAQLIECYERLSV</sequence>
<name>A0A067PXI3_9AGAM</name>
<feature type="compositionally biased region" description="Polar residues" evidence="1">
    <location>
        <begin position="179"/>
        <end position="193"/>
    </location>
</feature>
<organism evidence="3 4">
    <name type="scientific">Jaapia argillacea MUCL 33604</name>
    <dbReference type="NCBI Taxonomy" id="933084"/>
    <lineage>
        <taxon>Eukaryota</taxon>
        <taxon>Fungi</taxon>
        <taxon>Dikarya</taxon>
        <taxon>Basidiomycota</taxon>
        <taxon>Agaricomycotina</taxon>
        <taxon>Agaricomycetes</taxon>
        <taxon>Agaricomycetidae</taxon>
        <taxon>Jaapiales</taxon>
        <taxon>Jaapiaceae</taxon>
        <taxon>Jaapia</taxon>
    </lineage>
</organism>
<dbReference type="STRING" id="933084.A0A067PXI3"/>
<feature type="compositionally biased region" description="Polar residues" evidence="1">
    <location>
        <begin position="220"/>
        <end position="230"/>
    </location>
</feature>
<evidence type="ECO:0000256" key="1">
    <source>
        <dbReference type="SAM" id="MobiDB-lite"/>
    </source>
</evidence>
<reference evidence="4" key="1">
    <citation type="journal article" date="2014" name="Proc. Natl. Acad. Sci. U.S.A.">
        <title>Extensive sampling of basidiomycete genomes demonstrates inadequacy of the white-rot/brown-rot paradigm for wood decay fungi.</title>
        <authorList>
            <person name="Riley R."/>
            <person name="Salamov A.A."/>
            <person name="Brown D.W."/>
            <person name="Nagy L.G."/>
            <person name="Floudas D."/>
            <person name="Held B.W."/>
            <person name="Levasseur A."/>
            <person name="Lombard V."/>
            <person name="Morin E."/>
            <person name="Otillar R."/>
            <person name="Lindquist E.A."/>
            <person name="Sun H."/>
            <person name="LaButti K.M."/>
            <person name="Schmutz J."/>
            <person name="Jabbour D."/>
            <person name="Luo H."/>
            <person name="Baker S.E."/>
            <person name="Pisabarro A.G."/>
            <person name="Walton J.D."/>
            <person name="Blanchette R.A."/>
            <person name="Henrissat B."/>
            <person name="Martin F."/>
            <person name="Cullen D."/>
            <person name="Hibbett D.S."/>
            <person name="Grigoriev I.V."/>
        </authorList>
    </citation>
    <scope>NUCLEOTIDE SEQUENCE [LARGE SCALE GENOMIC DNA]</scope>
    <source>
        <strain evidence="4">MUCL 33604</strain>
    </source>
</reference>
<dbReference type="AlphaFoldDB" id="A0A067PXI3"/>
<keyword evidence="4" id="KW-1185">Reference proteome</keyword>
<dbReference type="HOGENOM" id="CLU_716028_0_0_1"/>
<evidence type="ECO:0000313" key="4">
    <source>
        <dbReference type="Proteomes" id="UP000027265"/>
    </source>
</evidence>
<dbReference type="Pfam" id="PF13837">
    <property type="entry name" value="Myb_DNA-bind_4"/>
    <property type="match status" value="1"/>
</dbReference>
<feature type="region of interest" description="Disordered" evidence="1">
    <location>
        <begin position="179"/>
        <end position="272"/>
    </location>
</feature>